<reference evidence="5 6" key="1">
    <citation type="submission" date="2017-03" db="EMBL/GenBank/DDBJ databases">
        <title>Genome of the blue death feigning beetle - Asbolus verrucosus.</title>
        <authorList>
            <person name="Rider S.D."/>
        </authorList>
    </citation>
    <scope>NUCLEOTIDE SEQUENCE [LARGE SCALE GENOMIC DNA]</scope>
    <source>
        <strain evidence="5">Butters</strain>
        <tissue evidence="5">Head and leg muscle</tissue>
    </source>
</reference>
<sequence length="271" mass="30190">MKQIFLLCCWLCLQATVKTDDFDPSKFDYCSMNCGKNTHTACKCDKLEGERTEIFDNIATFRKTIVEEHNRLRNSLAGGGEKSKGFPTAANMKVLNYDLELEYIAICLGKVFYKGHDPCRHKHDSKFSGQNLFGVSKKNDTPELHRLAVRNWYNEINYVVNPAALVSKFGLSGHSKDNKAIGHFTQVIWASITHVGCARVWIPDNPLKAYQFAIICNYGGGNGGNMAGTTVYRIGKPCSHCPDGGTCNDQYKNLCGKSEPIPEREPYSSGV</sequence>
<dbReference type="EMBL" id="QDEB01073963">
    <property type="protein sequence ID" value="RZC35098.1"/>
    <property type="molecule type" value="Genomic_DNA"/>
</dbReference>
<dbReference type="Gene3D" id="3.40.33.10">
    <property type="entry name" value="CAP"/>
    <property type="match status" value="1"/>
</dbReference>
<evidence type="ECO:0000256" key="3">
    <source>
        <dbReference type="SAM" id="SignalP"/>
    </source>
</evidence>
<dbReference type="AlphaFoldDB" id="A0A482VRV7"/>
<feature type="chain" id="PRO_5019815742" evidence="3">
    <location>
        <begin position="20"/>
        <end position="271"/>
    </location>
</feature>
<dbReference type="CDD" id="cd05380">
    <property type="entry name" value="CAP_euk"/>
    <property type="match status" value="1"/>
</dbReference>
<keyword evidence="3" id="KW-0732">Signal</keyword>
<evidence type="ECO:0000259" key="4">
    <source>
        <dbReference type="SMART" id="SM00198"/>
    </source>
</evidence>
<feature type="signal peptide" evidence="3">
    <location>
        <begin position="1"/>
        <end position="19"/>
    </location>
</feature>
<comment type="subcellular location">
    <subcellularLocation>
        <location evidence="1">Secreted</location>
    </subcellularLocation>
</comment>
<gene>
    <name evidence="5" type="ORF">BDFB_014691</name>
</gene>
<dbReference type="OrthoDB" id="414826at2759"/>
<accession>A0A482VRV7</accession>
<evidence type="ECO:0000256" key="1">
    <source>
        <dbReference type="ARBA" id="ARBA00004613"/>
    </source>
</evidence>
<protein>
    <submittedName>
        <fullName evidence="5">CAP domain containing protein</fullName>
    </submittedName>
</protein>
<dbReference type="SMART" id="SM00198">
    <property type="entry name" value="SCP"/>
    <property type="match status" value="1"/>
</dbReference>
<feature type="non-terminal residue" evidence="5">
    <location>
        <position position="271"/>
    </location>
</feature>
<dbReference type="InterPro" id="IPR035940">
    <property type="entry name" value="CAP_sf"/>
</dbReference>
<dbReference type="PANTHER" id="PTHR10334">
    <property type="entry name" value="CYSTEINE-RICH SECRETORY PROTEIN-RELATED"/>
    <property type="match status" value="1"/>
</dbReference>
<keyword evidence="2" id="KW-0964">Secreted</keyword>
<evidence type="ECO:0000313" key="5">
    <source>
        <dbReference type="EMBL" id="RZC35098.1"/>
    </source>
</evidence>
<name>A0A482VRV7_ASBVE</name>
<dbReference type="SUPFAM" id="SSF55797">
    <property type="entry name" value="PR-1-like"/>
    <property type="match status" value="1"/>
</dbReference>
<organism evidence="5 6">
    <name type="scientific">Asbolus verrucosus</name>
    <name type="common">Desert ironclad beetle</name>
    <dbReference type="NCBI Taxonomy" id="1661398"/>
    <lineage>
        <taxon>Eukaryota</taxon>
        <taxon>Metazoa</taxon>
        <taxon>Ecdysozoa</taxon>
        <taxon>Arthropoda</taxon>
        <taxon>Hexapoda</taxon>
        <taxon>Insecta</taxon>
        <taxon>Pterygota</taxon>
        <taxon>Neoptera</taxon>
        <taxon>Endopterygota</taxon>
        <taxon>Coleoptera</taxon>
        <taxon>Polyphaga</taxon>
        <taxon>Cucujiformia</taxon>
        <taxon>Tenebrionidae</taxon>
        <taxon>Pimeliinae</taxon>
        <taxon>Asbolus</taxon>
    </lineage>
</organism>
<evidence type="ECO:0000256" key="2">
    <source>
        <dbReference type="ARBA" id="ARBA00022525"/>
    </source>
</evidence>
<dbReference type="InterPro" id="IPR001283">
    <property type="entry name" value="CRISP-related"/>
</dbReference>
<dbReference type="Pfam" id="PF00188">
    <property type="entry name" value="CAP"/>
    <property type="match status" value="1"/>
</dbReference>
<dbReference type="Proteomes" id="UP000292052">
    <property type="component" value="Unassembled WGS sequence"/>
</dbReference>
<proteinExistence type="predicted"/>
<dbReference type="GO" id="GO:0005576">
    <property type="term" value="C:extracellular region"/>
    <property type="evidence" value="ECO:0007669"/>
    <property type="project" value="UniProtKB-SubCell"/>
</dbReference>
<dbReference type="InterPro" id="IPR014044">
    <property type="entry name" value="CAP_dom"/>
</dbReference>
<feature type="domain" description="SCP" evidence="4">
    <location>
        <begin position="60"/>
        <end position="228"/>
    </location>
</feature>
<comment type="caution">
    <text evidence="5">The sequence shown here is derived from an EMBL/GenBank/DDBJ whole genome shotgun (WGS) entry which is preliminary data.</text>
</comment>
<keyword evidence="6" id="KW-1185">Reference proteome</keyword>
<evidence type="ECO:0000313" key="6">
    <source>
        <dbReference type="Proteomes" id="UP000292052"/>
    </source>
</evidence>